<accession>A0A2R4C9D8</accession>
<dbReference type="Proteomes" id="UP000240505">
    <property type="component" value="Chromosome"/>
</dbReference>
<gene>
    <name evidence="2" type="ORF">C9I28_10925</name>
</gene>
<sequence length="120" mass="13342">MAVLNLVEVVVMYKRVETWPDDADGEVLRLLAESGFDFSAEVPIEFNVDVEEWPPGEALLAELRKHYDDVECVEAEDGDRFVQFVVTGRVSYDLVTSVQRAATELAAPFGGWCDSWGANA</sequence>
<proteinExistence type="predicted"/>
<keyword evidence="3" id="KW-1185">Reference proteome</keyword>
<dbReference type="InterPro" id="IPR036701">
    <property type="entry name" value="RraB-like_sf"/>
</dbReference>
<dbReference type="Pfam" id="PF06877">
    <property type="entry name" value="RraB"/>
    <property type="match status" value="1"/>
</dbReference>
<dbReference type="KEGG" id="masz:C9I28_10925"/>
<dbReference type="SUPFAM" id="SSF89946">
    <property type="entry name" value="Hypothetical protein VC0424"/>
    <property type="match status" value="1"/>
</dbReference>
<evidence type="ECO:0000313" key="3">
    <source>
        <dbReference type="Proteomes" id="UP000240505"/>
    </source>
</evidence>
<name>A0A2R4C9D8_9BURK</name>
<dbReference type="OrthoDB" id="5769880at2"/>
<evidence type="ECO:0000259" key="1">
    <source>
        <dbReference type="Pfam" id="PF06877"/>
    </source>
</evidence>
<feature type="domain" description="Regulator of ribonuclease activity B" evidence="1">
    <location>
        <begin position="22"/>
        <end position="117"/>
    </location>
</feature>
<dbReference type="AlphaFoldDB" id="A0A2R4C9D8"/>
<protein>
    <submittedName>
        <fullName evidence="2">Ribonuclease E inhibitor RraB</fullName>
    </submittedName>
</protein>
<dbReference type="EMBL" id="CP028324">
    <property type="protein sequence ID" value="AVR96172.1"/>
    <property type="molecule type" value="Genomic_DNA"/>
</dbReference>
<dbReference type="InterPro" id="IPR009671">
    <property type="entry name" value="RraB_dom"/>
</dbReference>
<evidence type="ECO:0000313" key="2">
    <source>
        <dbReference type="EMBL" id="AVR96172.1"/>
    </source>
</evidence>
<organism evidence="2 3">
    <name type="scientific">Pseudoduganella armeniaca</name>
    <dbReference type="NCBI Taxonomy" id="2072590"/>
    <lineage>
        <taxon>Bacteria</taxon>
        <taxon>Pseudomonadati</taxon>
        <taxon>Pseudomonadota</taxon>
        <taxon>Betaproteobacteria</taxon>
        <taxon>Burkholderiales</taxon>
        <taxon>Oxalobacteraceae</taxon>
        <taxon>Telluria group</taxon>
        <taxon>Pseudoduganella</taxon>
    </lineage>
</organism>
<reference evidence="2 3" key="1">
    <citation type="submission" date="2018-03" db="EMBL/GenBank/DDBJ databases">
        <title>Massilia armeniaca sp. nov., isolated from desert soil.</title>
        <authorList>
            <person name="Huang H."/>
            <person name="Ren M."/>
        </authorList>
    </citation>
    <scope>NUCLEOTIDE SEQUENCE [LARGE SCALE GENOMIC DNA]</scope>
    <source>
        <strain evidence="2 3">ZMN-3</strain>
    </source>
</reference>
<dbReference type="Gene3D" id="3.30.70.970">
    <property type="entry name" value="RraB-like"/>
    <property type="match status" value="1"/>
</dbReference>